<accession>H6SII8</accession>
<evidence type="ECO:0000313" key="2">
    <source>
        <dbReference type="Proteomes" id="UP000033220"/>
    </source>
</evidence>
<keyword evidence="2" id="KW-1185">Reference proteome</keyword>
<dbReference type="Proteomes" id="UP000033220">
    <property type="component" value="Chromosome DSM 122"/>
</dbReference>
<dbReference type="PANTHER" id="PTHR35175:SF2">
    <property type="entry name" value="DUF1289 DOMAIN-CONTAINING PROTEIN"/>
    <property type="match status" value="1"/>
</dbReference>
<proteinExistence type="predicted"/>
<name>H6SII8_PARPM</name>
<protein>
    <recommendedName>
        <fullName evidence="3">Fe-S protein</fullName>
    </recommendedName>
</protein>
<evidence type="ECO:0000313" key="1">
    <source>
        <dbReference type="EMBL" id="CCG06754.1"/>
    </source>
</evidence>
<dbReference type="STRING" id="1150469.RSPPHO_00128"/>
<dbReference type="InterPro" id="IPR053838">
    <property type="entry name" value="DUF6925"/>
</dbReference>
<organism evidence="1 2">
    <name type="scientific">Pararhodospirillum photometricum DSM 122</name>
    <dbReference type="NCBI Taxonomy" id="1150469"/>
    <lineage>
        <taxon>Bacteria</taxon>
        <taxon>Pseudomonadati</taxon>
        <taxon>Pseudomonadota</taxon>
        <taxon>Alphaproteobacteria</taxon>
        <taxon>Rhodospirillales</taxon>
        <taxon>Rhodospirillaceae</taxon>
        <taxon>Pararhodospirillum</taxon>
    </lineage>
</organism>
<dbReference type="RefSeq" id="WP_014413394.1">
    <property type="nucleotide sequence ID" value="NC_017059.1"/>
</dbReference>
<dbReference type="PATRIC" id="fig|1150469.3.peg.173"/>
<dbReference type="EMBL" id="HE663493">
    <property type="protein sequence ID" value="CCG06754.1"/>
    <property type="molecule type" value="Genomic_DNA"/>
</dbReference>
<dbReference type="PANTHER" id="PTHR35175">
    <property type="entry name" value="DUF1289 DOMAIN-CONTAINING PROTEIN"/>
    <property type="match status" value="1"/>
</dbReference>
<dbReference type="HOGENOM" id="CLU_083862_0_0_5"/>
<dbReference type="KEGG" id="rpm:RSPPHO_00128"/>
<dbReference type="AlphaFoldDB" id="H6SII8"/>
<dbReference type="Pfam" id="PF21973">
    <property type="entry name" value="DUF6925"/>
    <property type="match status" value="1"/>
</dbReference>
<dbReference type="InterPro" id="IPR010710">
    <property type="entry name" value="DUF1289"/>
</dbReference>
<evidence type="ECO:0008006" key="3">
    <source>
        <dbReference type="Google" id="ProtNLM"/>
    </source>
</evidence>
<dbReference type="Pfam" id="PF06945">
    <property type="entry name" value="DUF1289"/>
    <property type="match status" value="1"/>
</dbReference>
<reference evidence="1 2" key="1">
    <citation type="submission" date="2012-02" db="EMBL/GenBank/DDBJ databases">
        <title>Shotgun genome sequence of Phaeospirillum photometricum DSM 122.</title>
        <authorList>
            <person name="Duquesne K."/>
            <person name="Sturgis J."/>
        </authorList>
    </citation>
    <scope>NUCLEOTIDE SEQUENCE [LARGE SCALE GENOMIC DNA]</scope>
    <source>
        <strain evidence="2">DSM122</strain>
    </source>
</reference>
<sequence>MTDVMPSPCVGICEMSPEGSHCLGCARTVDEIRDWSTSSSDAKRAVFQALVERRQTLGVGAPVLGHSWAFLDRVILGSLDDAKAAWAIGVPGACATFCPGDGTLVTARLWEYGGDAIGGHGGARVVLDHGAKKIKALGEVDPETGVVRRLDLCLSVQTGVMSQRRVLTEIGLDTEALRVGDRRGVLFDLGLGVAHIDICARVDNDDLLALLRQEAGKSILDPDSPVLAALDAAQAHRVALTRLGRIEAWGAPDPTLVAGGPCAGTRLIVDPAALRAAPGTGDPRSSLVPRSLFPLISLFPDPARRLGLA</sequence>
<dbReference type="eggNOG" id="COG3313">
    <property type="taxonomic scope" value="Bacteria"/>
</dbReference>
<gene>
    <name evidence="1" type="ORF">RSPPHO_00128</name>
</gene>
<dbReference type="OrthoDB" id="3569535at2"/>